<feature type="binding site" evidence="6">
    <location>
        <position position="107"/>
    </location>
    <ligand>
        <name>substrate</name>
    </ligand>
</feature>
<keyword evidence="1 6" id="KW-0479">Metal-binding</keyword>
<feature type="active site" description="Proton donor" evidence="6">
    <location>
        <position position="26"/>
    </location>
</feature>
<dbReference type="HAMAP" id="MF_01876">
    <property type="entry name" value="PsiMP_glycosidase"/>
    <property type="match status" value="1"/>
</dbReference>
<sequence length="300" mass="31307">MTSLPLHVSAEVSDAIASGTGVVALESTIISHGLPTESAASTAREIEAAVRREGAVPATIALVDGAVRIGLDDELLTRVAEDEDVVKASIRDLGPVMSRGLTGATTVAATSYLANMAGIRVFATGGLGGVHRGARDTWDESADLDALGQVPVTVVCAGVKSILDVPATLERLESLSVTVIGYGTDAFPGFYIRDTGLTVPWRMDTPEQVAAVMGQRDLLGLRQGIVVANPIDEADEMDHVQHQDVLESGLAEVERQGITGKDVTPFLLGWFHEQTHGASLTANIALVLSNAALAARIARA</sequence>
<organism evidence="7 8">
    <name type="scientific">Nocardioides iriomotensis</name>
    <dbReference type="NCBI Taxonomy" id="715784"/>
    <lineage>
        <taxon>Bacteria</taxon>
        <taxon>Bacillati</taxon>
        <taxon>Actinomycetota</taxon>
        <taxon>Actinomycetes</taxon>
        <taxon>Propionibacteriales</taxon>
        <taxon>Nocardioidaceae</taxon>
        <taxon>Nocardioides</taxon>
    </lineage>
</organism>
<evidence type="ECO:0000313" key="7">
    <source>
        <dbReference type="EMBL" id="RYU10986.1"/>
    </source>
</evidence>
<dbReference type="InterPro" id="IPR007342">
    <property type="entry name" value="PsuG"/>
</dbReference>
<keyword evidence="2 6" id="KW-0378">Hydrolase</keyword>
<dbReference type="AlphaFoldDB" id="A0A4V1Z1I1"/>
<keyword evidence="5 6" id="KW-0326">Glycosidase</keyword>
<feature type="binding site" evidence="6">
    <location>
        <position position="87"/>
    </location>
    <ligand>
        <name>substrate</name>
    </ligand>
</feature>
<evidence type="ECO:0000256" key="2">
    <source>
        <dbReference type="ARBA" id="ARBA00022801"/>
    </source>
</evidence>
<evidence type="ECO:0000313" key="8">
    <source>
        <dbReference type="Proteomes" id="UP000291189"/>
    </source>
</evidence>
<proteinExistence type="inferred from homology"/>
<feature type="binding site" evidence="6">
    <location>
        <begin position="141"/>
        <end position="143"/>
    </location>
    <ligand>
        <name>substrate</name>
    </ligand>
</feature>
<dbReference type="RefSeq" id="WP_129988126.1">
    <property type="nucleotide sequence ID" value="NZ_SDPU01000027.1"/>
</dbReference>
<comment type="subunit">
    <text evidence="6">Homotrimer.</text>
</comment>
<dbReference type="GO" id="GO:0005737">
    <property type="term" value="C:cytoplasm"/>
    <property type="evidence" value="ECO:0007669"/>
    <property type="project" value="TreeGrafter"/>
</dbReference>
<dbReference type="OrthoDB" id="9805870at2"/>
<feature type="active site" description="Nucleophile" evidence="6">
    <location>
        <position position="160"/>
    </location>
</feature>
<comment type="cofactor">
    <cofactor evidence="6">
        <name>Mn(2+)</name>
        <dbReference type="ChEBI" id="CHEBI:29035"/>
    </cofactor>
    <text evidence="6">Binds 1 Mn(2+) ion per subunit.</text>
</comment>
<comment type="catalytic activity">
    <reaction evidence="6">
        <text>D-ribose 5-phosphate + uracil = psi-UMP + H2O</text>
        <dbReference type="Rhea" id="RHEA:18337"/>
        <dbReference type="ChEBI" id="CHEBI:15377"/>
        <dbReference type="ChEBI" id="CHEBI:17568"/>
        <dbReference type="ChEBI" id="CHEBI:58380"/>
        <dbReference type="ChEBI" id="CHEBI:78346"/>
        <dbReference type="EC" id="4.2.1.70"/>
    </reaction>
</comment>
<keyword evidence="8" id="KW-1185">Reference proteome</keyword>
<dbReference type="GO" id="GO:0004730">
    <property type="term" value="F:pseudouridylate synthase activity"/>
    <property type="evidence" value="ECO:0007669"/>
    <property type="project" value="UniProtKB-UniRule"/>
</dbReference>
<comment type="function">
    <text evidence="6">Catalyzes the reversible cleavage of pseudouridine 5'-phosphate (PsiMP) to ribose 5-phosphate and uracil. Functions biologically in the cleavage direction, as part of a pseudouridine degradation pathway.</text>
</comment>
<evidence type="ECO:0000256" key="3">
    <source>
        <dbReference type="ARBA" id="ARBA00023211"/>
    </source>
</evidence>
<dbReference type="GO" id="GO:0046872">
    <property type="term" value="F:metal ion binding"/>
    <property type="evidence" value="ECO:0007669"/>
    <property type="project" value="UniProtKB-KW"/>
</dbReference>
<dbReference type="PANTHER" id="PTHR42909:SF1">
    <property type="entry name" value="CARBOHYDRATE KINASE PFKB DOMAIN-CONTAINING PROTEIN"/>
    <property type="match status" value="1"/>
</dbReference>
<accession>A0A4V1Z1I1</accession>
<evidence type="ECO:0000256" key="5">
    <source>
        <dbReference type="ARBA" id="ARBA00023295"/>
    </source>
</evidence>
<name>A0A4V1Z1I1_9ACTN</name>
<evidence type="ECO:0000256" key="1">
    <source>
        <dbReference type="ARBA" id="ARBA00022723"/>
    </source>
</evidence>
<dbReference type="EMBL" id="SDPU01000027">
    <property type="protein sequence ID" value="RYU10986.1"/>
    <property type="molecule type" value="Genomic_DNA"/>
</dbReference>
<dbReference type="PANTHER" id="PTHR42909">
    <property type="entry name" value="ZGC:136858"/>
    <property type="match status" value="1"/>
</dbReference>
<keyword evidence="3 6" id="KW-0464">Manganese</keyword>
<keyword evidence="4 6" id="KW-0456">Lyase</keyword>
<dbReference type="EC" id="4.2.1.70" evidence="6"/>
<evidence type="ECO:0000256" key="4">
    <source>
        <dbReference type="ARBA" id="ARBA00023239"/>
    </source>
</evidence>
<dbReference type="Proteomes" id="UP000291189">
    <property type="component" value="Unassembled WGS sequence"/>
</dbReference>
<dbReference type="InterPro" id="IPR022830">
    <property type="entry name" value="Indigdn_synthA-like"/>
</dbReference>
<dbReference type="Pfam" id="PF04227">
    <property type="entry name" value="Indigoidine_A"/>
    <property type="match status" value="1"/>
</dbReference>
<gene>
    <name evidence="6" type="primary">psuG</name>
    <name evidence="7" type="ORF">ETU37_14855</name>
</gene>
<feature type="binding site" evidence="6">
    <location>
        <position position="139"/>
    </location>
    <ligand>
        <name>Mn(2+)</name>
        <dbReference type="ChEBI" id="CHEBI:29035"/>
    </ligand>
</feature>
<comment type="caution">
    <text evidence="7">The sequence shown here is derived from an EMBL/GenBank/DDBJ whole genome shotgun (WGS) entry which is preliminary data.</text>
</comment>
<evidence type="ECO:0000256" key="6">
    <source>
        <dbReference type="HAMAP-Rule" id="MF_01876"/>
    </source>
</evidence>
<dbReference type="Gene3D" id="3.40.1790.10">
    <property type="entry name" value="Indigoidine synthase domain"/>
    <property type="match status" value="1"/>
</dbReference>
<dbReference type="GO" id="GO:0046113">
    <property type="term" value="P:nucleobase catabolic process"/>
    <property type="evidence" value="ECO:0007669"/>
    <property type="project" value="UniProtKB-UniRule"/>
</dbReference>
<comment type="similarity">
    <text evidence="6">Belongs to the pseudouridine-5'-phosphate glycosidase family.</text>
</comment>
<reference evidence="7 8" key="1">
    <citation type="submission" date="2019-01" db="EMBL/GenBank/DDBJ databases">
        <title>Nocardioides guangzhouensis sp. nov., an actinobacterium isolated from soil.</title>
        <authorList>
            <person name="Fu Y."/>
            <person name="Cai Y."/>
            <person name="Lin Z."/>
            <person name="Chen P."/>
        </authorList>
    </citation>
    <scope>NUCLEOTIDE SEQUENCE [LARGE SCALE GENOMIC DNA]</scope>
    <source>
        <strain evidence="7 8">NBRC 105384</strain>
    </source>
</reference>
<dbReference type="SUPFAM" id="SSF110581">
    <property type="entry name" value="Indigoidine synthase A-like"/>
    <property type="match status" value="1"/>
</dbReference>
<dbReference type="GO" id="GO:0016798">
    <property type="term" value="F:hydrolase activity, acting on glycosyl bonds"/>
    <property type="evidence" value="ECO:0007669"/>
    <property type="project" value="UniProtKB-KW"/>
</dbReference>
<protein>
    <recommendedName>
        <fullName evidence="6">Pseudouridine-5'-phosphate glycosidase</fullName>
        <shortName evidence="6">PsiMP glycosidase</shortName>
        <ecNumber evidence="6">4.2.1.70</ecNumber>
    </recommendedName>
</protein>